<dbReference type="Proteomes" id="UP000823561">
    <property type="component" value="Chromosome 18"/>
</dbReference>
<reference evidence="2" key="1">
    <citation type="submission" date="2020-10" db="EMBL/GenBank/DDBJ databases">
        <title>Chromosome-scale genome assembly of the Allis shad, Alosa alosa.</title>
        <authorList>
            <person name="Margot Z."/>
            <person name="Christophe K."/>
            <person name="Cabau C."/>
            <person name="Louis A."/>
            <person name="Berthelot C."/>
            <person name="Parey E."/>
            <person name="Roest Crollius H."/>
            <person name="Montfort J."/>
            <person name="Robinson-Rechavi M."/>
            <person name="Bucao C."/>
            <person name="Bouchez O."/>
            <person name="Gislard M."/>
            <person name="Lluch J."/>
            <person name="Milhes M."/>
            <person name="Lampietro C."/>
            <person name="Lopez Roques C."/>
            <person name="Donnadieu C."/>
            <person name="Braasch I."/>
            <person name="Desvignes T."/>
            <person name="Postlethwait J."/>
            <person name="Bobe J."/>
            <person name="Guiguen Y."/>
        </authorList>
    </citation>
    <scope>NUCLEOTIDE SEQUENCE</scope>
    <source>
        <strain evidence="2">M-15738</strain>
        <tissue evidence="2">Blood</tissue>
    </source>
</reference>
<keyword evidence="3" id="KW-1185">Reference proteome</keyword>
<evidence type="ECO:0000313" key="2">
    <source>
        <dbReference type="EMBL" id="KAG5266899.1"/>
    </source>
</evidence>
<gene>
    <name evidence="2" type="ORF">AALO_G00237540</name>
</gene>
<feature type="region of interest" description="Disordered" evidence="1">
    <location>
        <begin position="37"/>
        <end position="82"/>
    </location>
</feature>
<organism evidence="2 3">
    <name type="scientific">Alosa alosa</name>
    <name type="common">allis shad</name>
    <dbReference type="NCBI Taxonomy" id="278164"/>
    <lineage>
        <taxon>Eukaryota</taxon>
        <taxon>Metazoa</taxon>
        <taxon>Chordata</taxon>
        <taxon>Craniata</taxon>
        <taxon>Vertebrata</taxon>
        <taxon>Euteleostomi</taxon>
        <taxon>Actinopterygii</taxon>
        <taxon>Neopterygii</taxon>
        <taxon>Teleostei</taxon>
        <taxon>Clupei</taxon>
        <taxon>Clupeiformes</taxon>
        <taxon>Clupeoidei</taxon>
        <taxon>Clupeidae</taxon>
        <taxon>Alosa</taxon>
    </lineage>
</organism>
<dbReference type="EMBL" id="JADWDJ010000018">
    <property type="protein sequence ID" value="KAG5266899.1"/>
    <property type="molecule type" value="Genomic_DNA"/>
</dbReference>
<name>A0AAV6FVN6_9TELE</name>
<evidence type="ECO:0000313" key="3">
    <source>
        <dbReference type="Proteomes" id="UP000823561"/>
    </source>
</evidence>
<accession>A0AAV6FVN6</accession>
<sequence length="82" mass="9367">MCVCVCAYVCENMALSSHDPIHRPFCGLGVVKTRLLPNHLSSRRRPKIQSQDSRGRSQPGLPRRARPSRQQSQRPAWRLHHG</sequence>
<comment type="caution">
    <text evidence="2">The sequence shown here is derived from an EMBL/GenBank/DDBJ whole genome shotgun (WGS) entry which is preliminary data.</text>
</comment>
<proteinExistence type="predicted"/>
<protein>
    <submittedName>
        <fullName evidence="2">Uncharacterized protein</fullName>
    </submittedName>
</protein>
<evidence type="ECO:0000256" key="1">
    <source>
        <dbReference type="SAM" id="MobiDB-lite"/>
    </source>
</evidence>
<dbReference type="AlphaFoldDB" id="A0AAV6FVN6"/>